<gene>
    <name evidence="1" type="ORF">SAMN05421679_107219</name>
</gene>
<name>A0ABY1R5E2_9FLAO</name>
<comment type="caution">
    <text evidence="1">The sequence shown here is derived from an EMBL/GenBank/DDBJ whole genome shotgun (WGS) entry which is preliminary data.</text>
</comment>
<dbReference type="Proteomes" id="UP001158050">
    <property type="component" value="Unassembled WGS sequence"/>
</dbReference>
<dbReference type="EMBL" id="FXUO01000007">
    <property type="protein sequence ID" value="SMP95672.1"/>
    <property type="molecule type" value="Genomic_DNA"/>
</dbReference>
<proteinExistence type="predicted"/>
<organism evidence="1 2">
    <name type="scientific">Epilithonimonas pallida</name>
    <dbReference type="NCBI Taxonomy" id="373671"/>
    <lineage>
        <taxon>Bacteria</taxon>
        <taxon>Pseudomonadati</taxon>
        <taxon>Bacteroidota</taxon>
        <taxon>Flavobacteriia</taxon>
        <taxon>Flavobacteriales</taxon>
        <taxon>Weeksellaceae</taxon>
        <taxon>Chryseobacterium group</taxon>
        <taxon>Epilithonimonas</taxon>
    </lineage>
</organism>
<evidence type="ECO:0000313" key="1">
    <source>
        <dbReference type="EMBL" id="SMP95672.1"/>
    </source>
</evidence>
<reference evidence="1 2" key="1">
    <citation type="submission" date="2017-05" db="EMBL/GenBank/DDBJ databases">
        <authorList>
            <person name="Varghese N."/>
            <person name="Submissions S."/>
        </authorList>
    </citation>
    <scope>NUCLEOTIDE SEQUENCE [LARGE SCALE GENOMIC DNA]</scope>
    <source>
        <strain evidence="1 2">DSM 18015</strain>
    </source>
</reference>
<keyword evidence="2" id="KW-1185">Reference proteome</keyword>
<protein>
    <submittedName>
        <fullName evidence="1">Uncharacterized protein</fullName>
    </submittedName>
</protein>
<evidence type="ECO:0000313" key="2">
    <source>
        <dbReference type="Proteomes" id="UP001158050"/>
    </source>
</evidence>
<sequence>MLTTITMKNITIKANDFFELLKLRDQSMWDVFASMIDGEEKEIVFLNDENQYLFHYVLPTTIEKLQEDKTLFAKEYSEKLSGLN</sequence>
<accession>A0ABY1R5E2</accession>